<protein>
    <submittedName>
        <fullName evidence="1">5-methylcytosine restriction system component-like protein</fullName>
    </submittedName>
</protein>
<proteinExistence type="predicted"/>
<dbReference type="EMBL" id="ACJN02000002">
    <property type="protein sequence ID" value="EFI34400.1"/>
    <property type="molecule type" value="Genomic_DNA"/>
</dbReference>
<sequence>MNKLVQVFEHSQLPVGDKLKEVHFRRLVKYNERHGNVFFAVGHNRIYFRNYVGVIQVGSLTIEILPKADNSLNNDQTTRDKWQRALVEMIRRSGLIRLTSLTDAMLSTHSARLLDIFFRSFLSEVEQLAHHGLVRKYRKNQDNLTTLKGRLLFQKQITLNLVRRERFYTEHVHYERNNPFNQILGTALDILILTSSNPHLSAQARNLALSFEDIDRINAAEVTFSRLNYTRNTERYRRAIQLARLIILNYCPDVRSGGEDVLAILFDMNNLFERYVYAQLKRAEAMNSEQNVSFRAQVQQPFWRTERIRKHIRPDIIAEIGQGYDQKRVVIDTKWKIPRDGKPADTDLHQMYAYNVHFGAKQSLLLYPRTSSTCDIQGCFEQPVHFSDIGENSCGMCFVELFDQDDKLLGEKTGNMIIDRLRQI</sequence>
<keyword evidence="2" id="KW-1185">Reference proteome</keyword>
<name>D6SNS4_9BACT</name>
<dbReference type="PANTHER" id="PTHR38733:SF1">
    <property type="entry name" value="TYPE IV METHYL-DIRECTED RESTRICTION ENZYME ECOKMCRBC"/>
    <property type="match status" value="1"/>
</dbReference>
<dbReference type="PANTHER" id="PTHR38733">
    <property type="entry name" value="PROTEIN MCRC"/>
    <property type="match status" value="1"/>
</dbReference>
<dbReference type="Pfam" id="PF10117">
    <property type="entry name" value="McrBC"/>
    <property type="match status" value="1"/>
</dbReference>
<accession>D6SNS4</accession>
<dbReference type="OrthoDB" id="307209at2"/>
<reference evidence="1" key="1">
    <citation type="submission" date="2010-05" db="EMBL/GenBank/DDBJ databases">
        <title>The draft genome of Desulfonatronospira thiodismutans ASO3-1.</title>
        <authorList>
            <consortium name="US DOE Joint Genome Institute (JGI-PGF)"/>
            <person name="Lucas S."/>
            <person name="Copeland A."/>
            <person name="Lapidus A."/>
            <person name="Cheng J.-F."/>
            <person name="Bruce D."/>
            <person name="Goodwin L."/>
            <person name="Pitluck S."/>
            <person name="Chertkov O."/>
            <person name="Brettin T."/>
            <person name="Detter J.C."/>
            <person name="Han C."/>
            <person name="Land M.L."/>
            <person name="Hauser L."/>
            <person name="Kyrpides N."/>
            <person name="Mikhailova N."/>
            <person name="Muyzer G."/>
            <person name="Woyke T."/>
        </authorList>
    </citation>
    <scope>NUCLEOTIDE SEQUENCE [LARGE SCALE GENOMIC DNA]</scope>
    <source>
        <strain evidence="1">ASO3-1</strain>
    </source>
</reference>
<evidence type="ECO:0000313" key="2">
    <source>
        <dbReference type="Proteomes" id="UP000005496"/>
    </source>
</evidence>
<dbReference type="Proteomes" id="UP000005496">
    <property type="component" value="Unassembled WGS sequence"/>
</dbReference>
<organism evidence="1 2">
    <name type="scientific">Desulfonatronospira thiodismutans ASO3-1</name>
    <dbReference type="NCBI Taxonomy" id="555779"/>
    <lineage>
        <taxon>Bacteria</taxon>
        <taxon>Pseudomonadati</taxon>
        <taxon>Thermodesulfobacteriota</taxon>
        <taxon>Desulfovibrionia</taxon>
        <taxon>Desulfovibrionales</taxon>
        <taxon>Desulfonatronovibrionaceae</taxon>
        <taxon>Desulfonatronospira</taxon>
    </lineage>
</organism>
<dbReference type="eggNOG" id="COG4268">
    <property type="taxonomic scope" value="Bacteria"/>
</dbReference>
<evidence type="ECO:0000313" key="1">
    <source>
        <dbReference type="EMBL" id="EFI34400.1"/>
    </source>
</evidence>
<comment type="caution">
    <text evidence="1">The sequence shown here is derived from an EMBL/GenBank/DDBJ whole genome shotgun (WGS) entry which is preliminary data.</text>
</comment>
<dbReference type="AlphaFoldDB" id="D6SNS4"/>
<dbReference type="RefSeq" id="WP_008869723.1">
    <property type="nucleotide sequence ID" value="NZ_ACJN02000002.1"/>
</dbReference>
<gene>
    <name evidence="1" type="ORF">Dthio_PD1755</name>
</gene>
<dbReference type="InterPro" id="IPR019292">
    <property type="entry name" value="McrC"/>
</dbReference>